<gene>
    <name evidence="5" type="ORF">BAUCODRAFT_23136</name>
</gene>
<dbReference type="GO" id="GO:0000146">
    <property type="term" value="F:microfilament motor activity"/>
    <property type="evidence" value="ECO:0007669"/>
    <property type="project" value="TreeGrafter"/>
</dbReference>
<organism evidence="5 6">
    <name type="scientific">Baudoinia panamericana (strain UAMH 10762)</name>
    <name type="common">Angels' share fungus</name>
    <name type="synonym">Baudoinia compniacensis (strain UAMH 10762)</name>
    <dbReference type="NCBI Taxonomy" id="717646"/>
    <lineage>
        <taxon>Eukaryota</taxon>
        <taxon>Fungi</taxon>
        <taxon>Dikarya</taxon>
        <taxon>Ascomycota</taxon>
        <taxon>Pezizomycotina</taxon>
        <taxon>Dothideomycetes</taxon>
        <taxon>Dothideomycetidae</taxon>
        <taxon>Mycosphaerellales</taxon>
        <taxon>Teratosphaeriaceae</taxon>
        <taxon>Baudoinia</taxon>
    </lineage>
</organism>
<evidence type="ECO:0000259" key="4">
    <source>
        <dbReference type="Pfam" id="PF25078"/>
    </source>
</evidence>
<accession>M2NGB1</accession>
<dbReference type="Pfam" id="PF25078">
    <property type="entry name" value="DUF7801"/>
    <property type="match status" value="1"/>
</dbReference>
<sequence length="1059" mass="118474">MPRRAVKVQGAPNKTRWTLAQSEQSLLKEDRKALTLITTMQTSGPYYDQQETPLPRYESFDGSQYSVPALDRANSGAWMPPRGTNGHFEDFEYNTPLEERASHQISLNTRMRSHNQDVVGHHLLYETAMLDSRAFEMLDIAEVDALKKEHARLEARITAANRKLTLENKVKGAAQNLQRLYSPSTKGRPDTPQSPGESGKKVRGSLLGHRGRADSNGSGNGQPLHQAEDELAVSVKKVDDLHDTIKNLLERRQLVERKLLRHTAAVLVEQSTRASQQRDIGDAARSNSHAPQRLTRDAVSGIYAPDEFDGIRDILSGALPNQGRGQKSADVQKMEEEHAHQMATVQSRLEQLNEQLRQVIDDAHRTRGLSYEPEAEVIDFDNAPSVRIGHRLDLLQIKVQLLGREQQEVQAHYARVQEGAHMTQTAVEEQLETINQRLHNTLLLGAGMEDMESLRKPPTATGHGYQQQLQYLGESLERVEGLLQQHATELDEAREAASGASRGVEEARGKAAAHTKKVDEYEATLGGLWQILQSDATTRRPSLVDGSEERHSNSSTASLKEDFSLQAFSAHVQHLFDRTQSAREQHDILRRQVQQQRELNGKSDAEKDQQITELQGRHDQLATDHGVVQEELMRVMAQHAQAESKASQSTLELQNSMNEYEDLKRTIDARQQEREEMVRQLRTHQETAASLQQRVEELETQVAEMTDNVRLANVETAAKATEAEKKHREVLEQLAAATSAHGELEQRHAEVQRDIGSELTSAVSAREAAEQRHADLQRDMDAQLTSVTSAKETVEQRHGEMQEEMETLKSELVRLSTELTMARAELDGAYGSRAERAKEAQTADVAGLSERNKQVSDELQKLQAEHEGLRGLHDTLTGEHEELKGTHEATLAQVEGLKTQAGSSERTKNLEAELTEMTDAFQELTRESVELEKERHQLEDLIDGLRDRCETLEGQLGDERVRSLGNDPSPSTSAANSRPTSNGVRETTSTMILRQEFKKMMRESRAEGIKLLRAEQEHRRHLESEVRRLRQANGPLAKALPNGIGSISAASTPPALPAT</sequence>
<dbReference type="OrthoDB" id="5569911at2759"/>
<feature type="region of interest" description="Disordered" evidence="2">
    <location>
        <begin position="539"/>
        <end position="558"/>
    </location>
</feature>
<keyword evidence="6" id="KW-1185">Reference proteome</keyword>
<dbReference type="GO" id="GO:0051015">
    <property type="term" value="F:actin filament binding"/>
    <property type="evidence" value="ECO:0007669"/>
    <property type="project" value="TreeGrafter"/>
</dbReference>
<dbReference type="InterPro" id="IPR029191">
    <property type="entry name" value="Uds1"/>
</dbReference>
<dbReference type="eggNOG" id="ENOG502QWKV">
    <property type="taxonomic scope" value="Eukaryota"/>
</dbReference>
<dbReference type="PANTHER" id="PTHR45615:SF40">
    <property type="entry name" value="MYOSIN HEAVY CHAIN, NON-MUSCLE"/>
    <property type="match status" value="1"/>
</dbReference>
<dbReference type="STRING" id="717646.M2NGB1"/>
<feature type="coiled-coil region" evidence="1">
    <location>
        <begin position="646"/>
        <end position="872"/>
    </location>
</feature>
<evidence type="ECO:0000256" key="2">
    <source>
        <dbReference type="SAM" id="MobiDB-lite"/>
    </source>
</evidence>
<dbReference type="PANTHER" id="PTHR45615">
    <property type="entry name" value="MYOSIN HEAVY CHAIN, NON-MUSCLE"/>
    <property type="match status" value="1"/>
</dbReference>
<dbReference type="Gene3D" id="1.20.5.340">
    <property type="match status" value="1"/>
</dbReference>
<dbReference type="GO" id="GO:0016460">
    <property type="term" value="C:myosin II complex"/>
    <property type="evidence" value="ECO:0007669"/>
    <property type="project" value="TreeGrafter"/>
</dbReference>
<dbReference type="RefSeq" id="XP_007674316.1">
    <property type="nucleotide sequence ID" value="XM_007676126.1"/>
</dbReference>
<dbReference type="GO" id="GO:0005737">
    <property type="term" value="C:cytoplasm"/>
    <property type="evidence" value="ECO:0007669"/>
    <property type="project" value="TreeGrafter"/>
</dbReference>
<feature type="compositionally biased region" description="Basic and acidic residues" evidence="2">
    <location>
        <begin position="1017"/>
        <end position="1028"/>
    </location>
</feature>
<dbReference type="Pfam" id="PF15456">
    <property type="entry name" value="Uds1"/>
    <property type="match status" value="1"/>
</dbReference>
<feature type="region of interest" description="Disordered" evidence="2">
    <location>
        <begin position="175"/>
        <end position="224"/>
    </location>
</feature>
<dbReference type="AlphaFoldDB" id="M2NGB1"/>
<dbReference type="Proteomes" id="UP000011761">
    <property type="component" value="Unassembled WGS sequence"/>
</dbReference>
<evidence type="ECO:0000256" key="1">
    <source>
        <dbReference type="SAM" id="Coils"/>
    </source>
</evidence>
<feature type="domain" description="DUF7801" evidence="4">
    <location>
        <begin position="790"/>
        <end position="965"/>
    </location>
</feature>
<name>M2NGB1_BAUPA</name>
<dbReference type="InterPro" id="IPR056703">
    <property type="entry name" value="DUF7801"/>
</dbReference>
<dbReference type="KEGG" id="bcom:BAUCODRAFT_23136"/>
<feature type="coiled-coil region" evidence="1">
    <location>
        <begin position="476"/>
        <end position="524"/>
    </location>
</feature>
<protein>
    <submittedName>
        <fullName evidence="5">Uncharacterized protein</fullName>
    </submittedName>
</protein>
<dbReference type="GO" id="GO:0032982">
    <property type="term" value="C:myosin filament"/>
    <property type="evidence" value="ECO:0007669"/>
    <property type="project" value="TreeGrafter"/>
</dbReference>
<feature type="coiled-coil region" evidence="1">
    <location>
        <begin position="335"/>
        <end position="369"/>
    </location>
</feature>
<dbReference type="OMA" id="IDDYEVM"/>
<keyword evidence="1" id="KW-0175">Coiled coil</keyword>
<feature type="region of interest" description="Disordered" evidence="2">
    <location>
        <begin position="1017"/>
        <end position="1059"/>
    </location>
</feature>
<reference evidence="5 6" key="1">
    <citation type="journal article" date="2012" name="PLoS Pathog.">
        <title>Diverse lifestyles and strategies of plant pathogenesis encoded in the genomes of eighteen Dothideomycetes fungi.</title>
        <authorList>
            <person name="Ohm R.A."/>
            <person name="Feau N."/>
            <person name="Henrissat B."/>
            <person name="Schoch C.L."/>
            <person name="Horwitz B.A."/>
            <person name="Barry K.W."/>
            <person name="Condon B.J."/>
            <person name="Copeland A.C."/>
            <person name="Dhillon B."/>
            <person name="Glaser F."/>
            <person name="Hesse C.N."/>
            <person name="Kosti I."/>
            <person name="LaButti K."/>
            <person name="Lindquist E.A."/>
            <person name="Lucas S."/>
            <person name="Salamov A.A."/>
            <person name="Bradshaw R.E."/>
            <person name="Ciuffetti L."/>
            <person name="Hamelin R.C."/>
            <person name="Kema G.H.J."/>
            <person name="Lawrence C."/>
            <person name="Scott J.A."/>
            <person name="Spatafora J.W."/>
            <person name="Turgeon B.G."/>
            <person name="de Wit P.J.G.M."/>
            <person name="Zhong S."/>
            <person name="Goodwin S.B."/>
            <person name="Grigoriev I.V."/>
        </authorList>
    </citation>
    <scope>NUCLEOTIDE SEQUENCE [LARGE SCALE GENOMIC DNA]</scope>
    <source>
        <strain evidence="5 6">UAMH 10762</strain>
    </source>
</reference>
<proteinExistence type="predicted"/>
<feature type="domain" description="Up-regulated during septation protein 1" evidence="3">
    <location>
        <begin position="122"/>
        <end position="268"/>
    </location>
</feature>
<feature type="region of interest" description="Disordered" evidence="2">
    <location>
        <begin position="954"/>
        <end position="990"/>
    </location>
</feature>
<dbReference type="EMBL" id="KB445553">
    <property type="protein sequence ID" value="EMC98344.1"/>
    <property type="molecule type" value="Genomic_DNA"/>
</dbReference>
<dbReference type="HOGENOM" id="CLU_299758_0_0_1"/>
<evidence type="ECO:0000313" key="6">
    <source>
        <dbReference type="Proteomes" id="UP000011761"/>
    </source>
</evidence>
<feature type="compositionally biased region" description="Polar residues" evidence="2">
    <location>
        <begin position="966"/>
        <end position="990"/>
    </location>
</feature>
<evidence type="ECO:0000259" key="3">
    <source>
        <dbReference type="Pfam" id="PF15456"/>
    </source>
</evidence>
<dbReference type="GeneID" id="19109994"/>
<evidence type="ECO:0000313" key="5">
    <source>
        <dbReference type="EMBL" id="EMC98344.1"/>
    </source>
</evidence>
<feature type="compositionally biased region" description="Polar residues" evidence="2">
    <location>
        <begin position="175"/>
        <end position="196"/>
    </location>
</feature>